<dbReference type="PANTHER" id="PTHR24321">
    <property type="entry name" value="DEHYDROGENASES, SHORT CHAIN"/>
    <property type="match status" value="1"/>
</dbReference>
<dbReference type="InterPro" id="IPR003560">
    <property type="entry name" value="DHB_DH"/>
</dbReference>
<reference evidence="7" key="2">
    <citation type="submission" date="2016-03" db="EMBL/GenBank/DDBJ databases">
        <authorList>
            <person name="Lee Y.-S."/>
            <person name="Choi Y.-L."/>
        </authorList>
    </citation>
    <scope>NUCLEOTIDE SEQUENCE [LARGE SCALE GENOMIC DNA]</scope>
    <source>
        <strain evidence="7">DAU221</strain>
    </source>
</reference>
<dbReference type="EMBL" id="JAPHQB010000020">
    <property type="protein sequence ID" value="MCX2802542.1"/>
    <property type="molecule type" value="Genomic_DNA"/>
</dbReference>
<gene>
    <name evidence="6" type="primary">dhbA</name>
    <name evidence="5" type="ORF">A3224_14745</name>
    <name evidence="6" type="ORF">OQJ68_12165</name>
</gene>
<sequence length="265" mass="29020">MVDNSSGYSFQQQTVWVTGAARGIGRVVADRFVHLGARVLGLDCRFEDRGYAFTTRHLDVSDPEQVRVLVEEMLHEGMGPRVLVNAAGVLRLGDIDKTSRNAMSLKDWEKCMDVNVSGVFYLLRELSHHFKTQRQGAIVNIASNASRVPRMCMGGYCASKAALQSLSHCAALELAEFGVRCNLVSPGSTDTEMLQSMLMDKRGNVEDGYQRTIAGIPEQYKLGIPLKKIARPEEIANTVIFLASDQASHITMQNIVVDGGATLSA</sequence>
<evidence type="ECO:0000256" key="2">
    <source>
        <dbReference type="ARBA" id="ARBA00023002"/>
    </source>
</evidence>
<dbReference type="STRING" id="252514.A3224_14745"/>
<dbReference type="GO" id="GO:0008667">
    <property type="term" value="F:2,3-dihydro-2,3-dihydroxybenzoate dehydrogenase activity"/>
    <property type="evidence" value="ECO:0007669"/>
    <property type="project" value="UniProtKB-UniRule"/>
</dbReference>
<dbReference type="Proteomes" id="UP000076077">
    <property type="component" value="Chromosome"/>
</dbReference>
<dbReference type="SMART" id="SM00822">
    <property type="entry name" value="PKS_KR"/>
    <property type="match status" value="1"/>
</dbReference>
<comment type="similarity">
    <text evidence="1">Belongs to the short-chain dehydrogenases/reductases (SDR) family.</text>
</comment>
<evidence type="ECO:0000256" key="3">
    <source>
        <dbReference type="NCBIfam" id="TIGR04316"/>
    </source>
</evidence>
<dbReference type="OrthoDB" id="9804774at2"/>
<feature type="domain" description="Ketoreductase" evidence="4">
    <location>
        <begin position="13"/>
        <end position="180"/>
    </location>
</feature>
<reference evidence="6" key="3">
    <citation type="submission" date="2022-11" db="EMBL/GenBank/DDBJ databases">
        <title>Chitin-degrading and fungicidal potential of chitinolytic bacterial strains from marine environment of the Pacific Ocean regions.</title>
        <authorList>
            <person name="Pentekhina I."/>
            <person name="Nedashkovskaya O."/>
            <person name="Seitkalieva A."/>
            <person name="Podvolotskaya A."/>
            <person name="Tekutyeva L."/>
            <person name="Balabanova L."/>
        </authorList>
    </citation>
    <scope>NUCLEOTIDE SEQUENCE</scope>
    <source>
        <strain evidence="6">KMM 6838</strain>
    </source>
</reference>
<evidence type="ECO:0000313" key="7">
    <source>
        <dbReference type="Proteomes" id="UP000076077"/>
    </source>
</evidence>
<dbReference type="KEGG" id="mthd:A3224_14745"/>
<dbReference type="PROSITE" id="PS00061">
    <property type="entry name" value="ADH_SHORT"/>
    <property type="match status" value="1"/>
</dbReference>
<dbReference type="InterPro" id="IPR057326">
    <property type="entry name" value="KR_dom"/>
</dbReference>
<keyword evidence="2 6" id="KW-0560">Oxidoreductase</keyword>
<dbReference type="Gene3D" id="3.40.50.720">
    <property type="entry name" value="NAD(P)-binding Rossmann-like Domain"/>
    <property type="match status" value="1"/>
</dbReference>
<name>A0A143HS12_MICTH</name>
<dbReference type="PANTHER" id="PTHR24321:SF13">
    <property type="entry name" value="2,3-DIHYDRO-2,3-DIHYDROXYBENZOATE DEHYDROGENASE"/>
    <property type="match status" value="1"/>
</dbReference>
<dbReference type="NCBIfam" id="TIGR04316">
    <property type="entry name" value="dhbA_paeA"/>
    <property type="match status" value="1"/>
</dbReference>
<evidence type="ECO:0000256" key="1">
    <source>
        <dbReference type="ARBA" id="ARBA00006484"/>
    </source>
</evidence>
<dbReference type="EC" id="1.3.1.28" evidence="3"/>
<dbReference type="FunFam" id="3.40.50.720:FF:000084">
    <property type="entry name" value="Short-chain dehydrogenase reductase"/>
    <property type="match status" value="1"/>
</dbReference>
<dbReference type="GO" id="GO:0019290">
    <property type="term" value="P:siderophore biosynthetic process"/>
    <property type="evidence" value="ECO:0007669"/>
    <property type="project" value="InterPro"/>
</dbReference>
<protein>
    <recommendedName>
        <fullName evidence="3">2,3-dihydro-2,3-dihydroxybenzoate dehydrogenase</fullName>
        <ecNumber evidence="3">1.3.1.28</ecNumber>
    </recommendedName>
</protein>
<keyword evidence="7" id="KW-1185">Reference proteome</keyword>
<evidence type="ECO:0000313" key="5">
    <source>
        <dbReference type="EMBL" id="AMX04281.1"/>
    </source>
</evidence>
<dbReference type="SUPFAM" id="SSF51735">
    <property type="entry name" value="NAD(P)-binding Rossmann-fold domains"/>
    <property type="match status" value="1"/>
</dbReference>
<organism evidence="5 7">
    <name type="scientific">Microbulbifer thermotolerans</name>
    <dbReference type="NCBI Taxonomy" id="252514"/>
    <lineage>
        <taxon>Bacteria</taxon>
        <taxon>Pseudomonadati</taxon>
        <taxon>Pseudomonadota</taxon>
        <taxon>Gammaproteobacteria</taxon>
        <taxon>Cellvibrionales</taxon>
        <taxon>Microbulbiferaceae</taxon>
        <taxon>Microbulbifer</taxon>
    </lineage>
</organism>
<evidence type="ECO:0000313" key="6">
    <source>
        <dbReference type="EMBL" id="MCX2802542.1"/>
    </source>
</evidence>
<dbReference type="Pfam" id="PF13561">
    <property type="entry name" value="adh_short_C2"/>
    <property type="match status" value="1"/>
</dbReference>
<accession>A0A143HS12</accession>
<dbReference type="EMBL" id="CP014864">
    <property type="protein sequence ID" value="AMX04281.1"/>
    <property type="molecule type" value="Genomic_DNA"/>
</dbReference>
<proteinExistence type="inferred from homology"/>
<dbReference type="InterPro" id="IPR020904">
    <property type="entry name" value="Sc_DH/Rdtase_CS"/>
</dbReference>
<dbReference type="InterPro" id="IPR036291">
    <property type="entry name" value="NAD(P)-bd_dom_sf"/>
</dbReference>
<dbReference type="PRINTS" id="PR00080">
    <property type="entry name" value="SDRFAMILY"/>
</dbReference>
<dbReference type="NCBIfam" id="NF006074">
    <property type="entry name" value="PRK08220.1"/>
    <property type="match status" value="1"/>
</dbReference>
<dbReference type="PRINTS" id="PR00081">
    <property type="entry name" value="GDHRDH"/>
</dbReference>
<reference evidence="5" key="1">
    <citation type="submission" date="2016-03" db="EMBL/GenBank/DDBJ databases">
        <authorList>
            <person name="Ploux O."/>
        </authorList>
    </citation>
    <scope>NUCLEOTIDE SEQUENCE [LARGE SCALE GENOMIC DNA]</scope>
    <source>
        <strain evidence="5">DAU221</strain>
    </source>
</reference>
<dbReference type="AlphaFoldDB" id="A0A143HS12"/>
<dbReference type="InterPro" id="IPR002347">
    <property type="entry name" value="SDR_fam"/>
</dbReference>
<dbReference type="Proteomes" id="UP001209730">
    <property type="component" value="Unassembled WGS sequence"/>
</dbReference>
<evidence type="ECO:0000259" key="4">
    <source>
        <dbReference type="SMART" id="SM00822"/>
    </source>
</evidence>